<name>A0A0M2GEZ2_9ACTN</name>
<dbReference type="STRING" id="284040.UK15_39385"/>
<dbReference type="Gene3D" id="3.30.300.30">
    <property type="match status" value="1"/>
</dbReference>
<evidence type="ECO:0000259" key="4">
    <source>
        <dbReference type="Pfam" id="PF13193"/>
    </source>
</evidence>
<dbReference type="InterPro" id="IPR025110">
    <property type="entry name" value="AMP-bd_C"/>
</dbReference>
<comment type="caution">
    <text evidence="5">The sequence shown here is derived from an EMBL/GenBank/DDBJ whole genome shotgun (WGS) entry which is preliminary data.</text>
</comment>
<evidence type="ECO:0000313" key="6">
    <source>
        <dbReference type="Proteomes" id="UP000034786"/>
    </source>
</evidence>
<keyword evidence="6" id="KW-1185">Reference proteome</keyword>
<dbReference type="InterPro" id="IPR045851">
    <property type="entry name" value="AMP-bd_C_sf"/>
</dbReference>
<gene>
    <name evidence="5" type="ORF">UK15_39385</name>
</gene>
<evidence type="ECO:0000256" key="3">
    <source>
        <dbReference type="SAM" id="MobiDB-lite"/>
    </source>
</evidence>
<dbReference type="PANTHER" id="PTHR44845:SF6">
    <property type="entry name" value="BETA-ALANINE-ACTIVATING ENZYME"/>
    <property type="match status" value="1"/>
</dbReference>
<feature type="non-terminal residue" evidence="5">
    <location>
        <position position="99"/>
    </location>
</feature>
<keyword evidence="1" id="KW-0596">Phosphopantetheine</keyword>
<reference evidence="6" key="1">
    <citation type="submission" date="2015-02" db="EMBL/GenBank/DDBJ databases">
        <authorList>
            <person name="Ju K.-S."/>
            <person name="Doroghazi J.R."/>
            <person name="Metcalf W."/>
        </authorList>
    </citation>
    <scope>NUCLEOTIDE SEQUENCE [LARGE SCALE GENOMIC DNA]</scope>
    <source>
        <strain evidence="6">NRRL B-16380</strain>
    </source>
</reference>
<feature type="region of interest" description="Disordered" evidence="3">
    <location>
        <begin position="67"/>
        <end position="99"/>
    </location>
</feature>
<evidence type="ECO:0000313" key="5">
    <source>
        <dbReference type="EMBL" id="KJK33063.1"/>
    </source>
</evidence>
<dbReference type="Pfam" id="PF13193">
    <property type="entry name" value="AMP-binding_C"/>
    <property type="match status" value="1"/>
</dbReference>
<protein>
    <recommendedName>
        <fullName evidence="4">AMP-binding enzyme C-terminal domain-containing protein</fullName>
    </recommendedName>
</protein>
<organism evidence="5 6">
    <name type="scientific">Streptomyces variegatus</name>
    <dbReference type="NCBI Taxonomy" id="284040"/>
    <lineage>
        <taxon>Bacteria</taxon>
        <taxon>Bacillati</taxon>
        <taxon>Actinomycetota</taxon>
        <taxon>Actinomycetes</taxon>
        <taxon>Kitasatosporales</taxon>
        <taxon>Streptomycetaceae</taxon>
        <taxon>Streptomyces</taxon>
    </lineage>
</organism>
<feature type="non-terminal residue" evidence="5">
    <location>
        <position position="1"/>
    </location>
</feature>
<feature type="domain" description="AMP-binding enzyme C-terminal" evidence="4">
    <location>
        <begin position="2"/>
        <end position="70"/>
    </location>
</feature>
<accession>A0A0M2GEZ2</accession>
<dbReference type="EMBL" id="JYJH01000179">
    <property type="protein sequence ID" value="KJK33063.1"/>
    <property type="molecule type" value="Genomic_DNA"/>
</dbReference>
<keyword evidence="2" id="KW-0597">Phosphoprotein</keyword>
<proteinExistence type="predicted"/>
<evidence type="ECO:0000256" key="1">
    <source>
        <dbReference type="ARBA" id="ARBA00022450"/>
    </source>
</evidence>
<dbReference type="PANTHER" id="PTHR44845">
    <property type="entry name" value="CARRIER DOMAIN-CONTAINING PROTEIN"/>
    <property type="match status" value="1"/>
</dbReference>
<evidence type="ECO:0000256" key="2">
    <source>
        <dbReference type="ARBA" id="ARBA00022553"/>
    </source>
</evidence>
<dbReference type="AlphaFoldDB" id="A0A0M2GEZ2"/>
<dbReference type="Proteomes" id="UP000034786">
    <property type="component" value="Unassembled WGS sequence"/>
</dbReference>
<sequence length="99" mass="10273">AACPGVVAAAAVIREDRPGDRRLVGYVVPDADDEPQPTAIRGRLAGRLPDFMVPAAVVTVSELPLTPSGKLDRKALPAPDYSGSSVASGAPRDARQEIL</sequence>
<dbReference type="SUPFAM" id="SSF56801">
    <property type="entry name" value="Acetyl-CoA synthetase-like"/>
    <property type="match status" value="1"/>
</dbReference>